<keyword evidence="3" id="KW-0560">Oxidoreductase</keyword>
<evidence type="ECO:0000259" key="4">
    <source>
        <dbReference type="Pfam" id="PF08240"/>
    </source>
</evidence>
<protein>
    <recommendedName>
        <fullName evidence="4">Alcohol dehydrogenase-like N-terminal domain-containing protein</fullName>
    </recommendedName>
</protein>
<accession>A0ABQ9JM14</accession>
<dbReference type="Proteomes" id="UP001162164">
    <property type="component" value="Unassembled WGS sequence"/>
</dbReference>
<name>A0ABQ9JM14_9CUCU</name>
<proteinExistence type="predicted"/>
<dbReference type="PROSITE" id="PS00059">
    <property type="entry name" value="ADH_ZINC"/>
    <property type="match status" value="1"/>
</dbReference>
<dbReference type="PANTHER" id="PTHR43401">
    <property type="entry name" value="L-THREONINE 3-DEHYDROGENASE"/>
    <property type="match status" value="1"/>
</dbReference>
<gene>
    <name evidence="5" type="ORF">NQ317_015652</name>
</gene>
<keyword evidence="6" id="KW-1185">Reference proteome</keyword>
<dbReference type="InterPro" id="IPR011032">
    <property type="entry name" value="GroES-like_sf"/>
</dbReference>
<keyword evidence="2" id="KW-0862">Zinc</keyword>
<feature type="domain" description="Alcohol dehydrogenase-like N-terminal" evidence="4">
    <location>
        <begin position="107"/>
        <end position="196"/>
    </location>
</feature>
<dbReference type="Pfam" id="PF08240">
    <property type="entry name" value="ADH_N"/>
    <property type="match status" value="1"/>
</dbReference>
<evidence type="ECO:0000313" key="6">
    <source>
        <dbReference type="Proteomes" id="UP001162164"/>
    </source>
</evidence>
<evidence type="ECO:0000256" key="3">
    <source>
        <dbReference type="ARBA" id="ARBA00023002"/>
    </source>
</evidence>
<dbReference type="InterPro" id="IPR050129">
    <property type="entry name" value="Zn_alcohol_dh"/>
</dbReference>
<comment type="caution">
    <text evidence="5">The sequence shown here is derived from an EMBL/GenBank/DDBJ whole genome shotgun (WGS) entry which is preliminary data.</text>
</comment>
<dbReference type="InterPro" id="IPR002328">
    <property type="entry name" value="ADH_Zn_CS"/>
</dbReference>
<keyword evidence="1" id="KW-0479">Metal-binding</keyword>
<evidence type="ECO:0000313" key="5">
    <source>
        <dbReference type="EMBL" id="KAJ8978684.1"/>
    </source>
</evidence>
<evidence type="ECO:0000256" key="1">
    <source>
        <dbReference type="ARBA" id="ARBA00022723"/>
    </source>
</evidence>
<dbReference type="Gene3D" id="3.90.180.10">
    <property type="entry name" value="Medium-chain alcohol dehydrogenases, catalytic domain"/>
    <property type="match status" value="1"/>
</dbReference>
<sequence>MEAITFTQKTKKLELTRTAVPTVTKPDEVLIKVAFSGICGTDLHIIQNVKNSASFCYKNIYCCCINNQKLSGASCGNLSIPLRWNSELLDGIQLTCFSNMGEFPCDPTKTVTLGHEFTGTVVDVGTEVKIFKKGDRVAVDPNSHLFQFMSMLQLLPFGESTFLPGGGINNTVGIFRNGGWAEYAVVPVGQVHKVPDNITLPQDTGYTLITPDQLRKNHESDPEYLFDLVIDCSGFPPAIEYATTLLQRGGNCVFLE</sequence>
<dbReference type="EMBL" id="JAPWTJ010000411">
    <property type="protein sequence ID" value="KAJ8978684.1"/>
    <property type="molecule type" value="Genomic_DNA"/>
</dbReference>
<dbReference type="SUPFAM" id="SSF50129">
    <property type="entry name" value="GroES-like"/>
    <property type="match status" value="1"/>
</dbReference>
<dbReference type="InterPro" id="IPR013154">
    <property type="entry name" value="ADH-like_N"/>
</dbReference>
<dbReference type="PANTHER" id="PTHR43401:SF2">
    <property type="entry name" value="L-THREONINE 3-DEHYDROGENASE"/>
    <property type="match status" value="1"/>
</dbReference>
<reference evidence="5" key="1">
    <citation type="journal article" date="2023" name="Insect Mol. Biol.">
        <title>Genome sequencing provides insights into the evolution of gene families encoding plant cell wall-degrading enzymes in longhorned beetles.</title>
        <authorList>
            <person name="Shin N.R."/>
            <person name="Okamura Y."/>
            <person name="Kirsch R."/>
            <person name="Pauchet Y."/>
        </authorList>
    </citation>
    <scope>NUCLEOTIDE SEQUENCE</scope>
    <source>
        <strain evidence="5">MMC_N1</strain>
    </source>
</reference>
<evidence type="ECO:0000256" key="2">
    <source>
        <dbReference type="ARBA" id="ARBA00022833"/>
    </source>
</evidence>
<organism evidence="5 6">
    <name type="scientific">Molorchus minor</name>
    <dbReference type="NCBI Taxonomy" id="1323400"/>
    <lineage>
        <taxon>Eukaryota</taxon>
        <taxon>Metazoa</taxon>
        <taxon>Ecdysozoa</taxon>
        <taxon>Arthropoda</taxon>
        <taxon>Hexapoda</taxon>
        <taxon>Insecta</taxon>
        <taxon>Pterygota</taxon>
        <taxon>Neoptera</taxon>
        <taxon>Endopterygota</taxon>
        <taxon>Coleoptera</taxon>
        <taxon>Polyphaga</taxon>
        <taxon>Cucujiformia</taxon>
        <taxon>Chrysomeloidea</taxon>
        <taxon>Cerambycidae</taxon>
        <taxon>Lamiinae</taxon>
        <taxon>Monochamini</taxon>
        <taxon>Molorchus</taxon>
    </lineage>
</organism>